<dbReference type="PANTHER" id="PTHR39192:SF1">
    <property type="entry name" value="IRON UPTAKE SYSTEM COMPONENT EFEO"/>
    <property type="match status" value="1"/>
</dbReference>
<feature type="chain" id="PRO_5046565788" evidence="1">
    <location>
        <begin position="21"/>
        <end position="233"/>
    </location>
</feature>
<gene>
    <name evidence="3" type="ORF">M6B22_17110</name>
</gene>
<dbReference type="InterPro" id="IPR028096">
    <property type="entry name" value="EfeO_Cupredoxin"/>
</dbReference>
<dbReference type="InterPro" id="IPR008972">
    <property type="entry name" value="Cupredoxin"/>
</dbReference>
<reference evidence="3" key="1">
    <citation type="submission" date="2022-05" db="EMBL/GenBank/DDBJ databases">
        <title>Jatrophihabitans sp. SB3-54 whole genome sequence.</title>
        <authorList>
            <person name="Suh M.K."/>
            <person name="Eom M.K."/>
            <person name="Kim J.S."/>
            <person name="Kim H.S."/>
            <person name="Do H.E."/>
            <person name="Shin Y.K."/>
            <person name="Lee J.-S."/>
        </authorList>
    </citation>
    <scope>NUCLEOTIDE SEQUENCE</scope>
    <source>
        <strain evidence="3">SB3-54</strain>
    </source>
</reference>
<protein>
    <submittedName>
        <fullName evidence="3">Cupredoxin domain-containing protein</fullName>
    </submittedName>
</protein>
<organism evidence="3 4">
    <name type="scientific">Jatrophihabitans cynanchi</name>
    <dbReference type="NCBI Taxonomy" id="2944128"/>
    <lineage>
        <taxon>Bacteria</taxon>
        <taxon>Bacillati</taxon>
        <taxon>Actinomycetota</taxon>
        <taxon>Actinomycetes</taxon>
        <taxon>Jatrophihabitantales</taxon>
        <taxon>Jatrophihabitantaceae</taxon>
        <taxon>Jatrophihabitans</taxon>
    </lineage>
</organism>
<dbReference type="InterPro" id="IPR050894">
    <property type="entry name" value="EfeM/EfeO_iron_uptake"/>
</dbReference>
<evidence type="ECO:0000313" key="3">
    <source>
        <dbReference type="EMBL" id="WAX56241.1"/>
    </source>
</evidence>
<dbReference type="Proteomes" id="UP001164693">
    <property type="component" value="Chromosome"/>
</dbReference>
<evidence type="ECO:0000256" key="1">
    <source>
        <dbReference type="SAM" id="SignalP"/>
    </source>
</evidence>
<dbReference type="PANTHER" id="PTHR39192">
    <property type="entry name" value="IRON UPTAKE SYSTEM COMPONENT EFEO"/>
    <property type="match status" value="1"/>
</dbReference>
<keyword evidence="4" id="KW-1185">Reference proteome</keyword>
<dbReference type="RefSeq" id="WP_269442772.1">
    <property type="nucleotide sequence ID" value="NZ_CP097463.1"/>
</dbReference>
<feature type="signal peptide" evidence="1">
    <location>
        <begin position="1"/>
        <end position="20"/>
    </location>
</feature>
<dbReference type="EMBL" id="CP097463">
    <property type="protein sequence ID" value="WAX56241.1"/>
    <property type="molecule type" value="Genomic_DNA"/>
</dbReference>
<accession>A0ABY7JZF0</accession>
<evidence type="ECO:0000313" key="4">
    <source>
        <dbReference type="Proteomes" id="UP001164693"/>
    </source>
</evidence>
<dbReference type="SUPFAM" id="SSF49503">
    <property type="entry name" value="Cupredoxins"/>
    <property type="match status" value="1"/>
</dbReference>
<sequence>MSRSAALTGLSAVTFSVLLGACGSDSSSESSAVAVKATNDKCEVEQTRFDTGKITFKVKNAGSKVTEVYVYGANGDEFDKVISEVENIGPGTSRDLTVTLAPGNYELACKPGQTGPGIRRAITVGGDAAGAPGASRSDDAMYDREIELKTDGSSVTGLSGGAKQGEKIEFKLENETDGPRTLEIKRPSGGVAGEVDVQQRSEGELIIKLDQPGTWKIIVEGGSGDLTVDLVVS</sequence>
<proteinExistence type="predicted"/>
<dbReference type="Pfam" id="PF13473">
    <property type="entry name" value="Cupredoxin_1"/>
    <property type="match status" value="1"/>
</dbReference>
<name>A0ABY7JZF0_9ACTN</name>
<dbReference type="Gene3D" id="2.60.40.420">
    <property type="entry name" value="Cupredoxins - blue copper proteins"/>
    <property type="match status" value="1"/>
</dbReference>
<feature type="domain" description="EfeO-type cupredoxin-like" evidence="2">
    <location>
        <begin position="16"/>
        <end position="111"/>
    </location>
</feature>
<evidence type="ECO:0000259" key="2">
    <source>
        <dbReference type="Pfam" id="PF13473"/>
    </source>
</evidence>
<keyword evidence="1" id="KW-0732">Signal</keyword>
<dbReference type="PROSITE" id="PS51257">
    <property type="entry name" value="PROKAR_LIPOPROTEIN"/>
    <property type="match status" value="1"/>
</dbReference>